<accession>A0A3D9LDH8</accession>
<dbReference type="PANTHER" id="PTHR43840">
    <property type="entry name" value="MITOCHONDRIAL METAL TRANSPORTER 1-RELATED"/>
    <property type="match status" value="1"/>
</dbReference>
<evidence type="ECO:0000256" key="5">
    <source>
        <dbReference type="ARBA" id="ARBA00023136"/>
    </source>
</evidence>
<dbReference type="Pfam" id="PF01545">
    <property type="entry name" value="Cation_efflux"/>
    <property type="match status" value="1"/>
</dbReference>
<name>A0A3D9LDH8_9MICC</name>
<dbReference type="InterPro" id="IPR050291">
    <property type="entry name" value="CDF_Transporter"/>
</dbReference>
<keyword evidence="5 6" id="KW-0472">Membrane</keyword>
<dbReference type="EMBL" id="QREH01000001">
    <property type="protein sequence ID" value="REE04481.1"/>
    <property type="molecule type" value="Genomic_DNA"/>
</dbReference>
<dbReference type="PANTHER" id="PTHR43840:SF15">
    <property type="entry name" value="MITOCHONDRIAL METAL TRANSPORTER 1-RELATED"/>
    <property type="match status" value="1"/>
</dbReference>
<proteinExistence type="predicted"/>
<keyword evidence="4 6" id="KW-1133">Transmembrane helix</keyword>
<keyword evidence="2" id="KW-0813">Transport</keyword>
<evidence type="ECO:0000256" key="6">
    <source>
        <dbReference type="SAM" id="Phobius"/>
    </source>
</evidence>
<dbReference type="OrthoDB" id="9806522at2"/>
<sequence length="325" mass="35676">MHNSQKLGWDLPREQREALRKAVHLEWLSLGITACTITLVAFVLGNSQAMKTAWIEDMLSTIPQISFLVSLLAIRRFRQNSRRPYGVHRAAGIGHLVSSVALTLVGGFLAYEAVSGLVTAEHPTVGTVQLFGNTVWLGWIMMGVMAVIAIPPIFLARAKLKVAPILNDKVLFADANMNKADWLTNAASIVGVAGIGLGLWWMDYAAAFVISVDILKDGVQHLRAAVLDLIDRRATTPDNKSPHPAIADAVHALQALPWVDQAGCRVRDLGRRLHIEVFLVPRCGDVSLDQIEEAAEACHSVDWMVWDVVVMPVTRLPDFAQPDFD</sequence>
<organism evidence="8 9">
    <name type="scientific">Citricoccus muralis</name>
    <dbReference type="NCBI Taxonomy" id="169134"/>
    <lineage>
        <taxon>Bacteria</taxon>
        <taxon>Bacillati</taxon>
        <taxon>Actinomycetota</taxon>
        <taxon>Actinomycetes</taxon>
        <taxon>Micrococcales</taxon>
        <taxon>Micrococcaceae</taxon>
        <taxon>Citricoccus</taxon>
    </lineage>
</organism>
<feature type="domain" description="Cation efflux protein transmembrane" evidence="7">
    <location>
        <begin position="34"/>
        <end position="230"/>
    </location>
</feature>
<feature type="transmembrane region" description="Helical" evidence="6">
    <location>
        <begin position="58"/>
        <end position="74"/>
    </location>
</feature>
<feature type="transmembrane region" description="Helical" evidence="6">
    <location>
        <begin position="25"/>
        <end position="46"/>
    </location>
</feature>
<dbReference type="InterPro" id="IPR058533">
    <property type="entry name" value="Cation_efflux_TM"/>
</dbReference>
<comment type="caution">
    <text evidence="8">The sequence shown here is derived from an EMBL/GenBank/DDBJ whole genome shotgun (WGS) entry which is preliminary data.</text>
</comment>
<dbReference type="SUPFAM" id="SSF161111">
    <property type="entry name" value="Cation efflux protein transmembrane domain-like"/>
    <property type="match status" value="1"/>
</dbReference>
<feature type="transmembrane region" description="Helical" evidence="6">
    <location>
        <begin position="134"/>
        <end position="156"/>
    </location>
</feature>
<dbReference type="GO" id="GO:0008324">
    <property type="term" value="F:monoatomic cation transmembrane transporter activity"/>
    <property type="evidence" value="ECO:0007669"/>
    <property type="project" value="InterPro"/>
</dbReference>
<protein>
    <submittedName>
        <fullName evidence="8">Cation diffusion facilitator family transporter</fullName>
    </submittedName>
</protein>
<dbReference type="GO" id="GO:0016020">
    <property type="term" value="C:membrane"/>
    <property type="evidence" value="ECO:0007669"/>
    <property type="project" value="UniProtKB-SubCell"/>
</dbReference>
<evidence type="ECO:0000313" key="9">
    <source>
        <dbReference type="Proteomes" id="UP000256727"/>
    </source>
</evidence>
<keyword evidence="9" id="KW-1185">Reference proteome</keyword>
<feature type="transmembrane region" description="Helical" evidence="6">
    <location>
        <begin position="182"/>
        <end position="202"/>
    </location>
</feature>
<reference evidence="8 9" key="1">
    <citation type="submission" date="2018-07" db="EMBL/GenBank/DDBJ databases">
        <title>Sequencing the genomes of 1000 actinobacteria strains.</title>
        <authorList>
            <person name="Klenk H.-P."/>
        </authorList>
    </citation>
    <scope>NUCLEOTIDE SEQUENCE [LARGE SCALE GENOMIC DNA]</scope>
    <source>
        <strain evidence="8 9">DSM 14442</strain>
    </source>
</reference>
<evidence type="ECO:0000259" key="7">
    <source>
        <dbReference type="Pfam" id="PF01545"/>
    </source>
</evidence>
<dbReference type="Gene3D" id="1.20.1510.10">
    <property type="entry name" value="Cation efflux protein transmembrane domain"/>
    <property type="match status" value="1"/>
</dbReference>
<evidence type="ECO:0000313" key="8">
    <source>
        <dbReference type="EMBL" id="REE04481.1"/>
    </source>
</evidence>
<evidence type="ECO:0000256" key="3">
    <source>
        <dbReference type="ARBA" id="ARBA00022692"/>
    </source>
</evidence>
<dbReference type="RefSeq" id="WP_115932404.1">
    <property type="nucleotide sequence ID" value="NZ_QREH01000001.1"/>
</dbReference>
<feature type="transmembrane region" description="Helical" evidence="6">
    <location>
        <begin position="95"/>
        <end position="114"/>
    </location>
</feature>
<dbReference type="AlphaFoldDB" id="A0A3D9LDH8"/>
<dbReference type="Proteomes" id="UP000256727">
    <property type="component" value="Unassembled WGS sequence"/>
</dbReference>
<gene>
    <name evidence="8" type="ORF">C8E99_2317</name>
</gene>
<keyword evidence="3 6" id="KW-0812">Transmembrane</keyword>
<evidence type="ECO:0000256" key="1">
    <source>
        <dbReference type="ARBA" id="ARBA00004141"/>
    </source>
</evidence>
<evidence type="ECO:0000256" key="4">
    <source>
        <dbReference type="ARBA" id="ARBA00022989"/>
    </source>
</evidence>
<comment type="subcellular location">
    <subcellularLocation>
        <location evidence="1">Membrane</location>
        <topology evidence="1">Multi-pass membrane protein</topology>
    </subcellularLocation>
</comment>
<dbReference type="InterPro" id="IPR027469">
    <property type="entry name" value="Cation_efflux_TMD_sf"/>
</dbReference>
<evidence type="ECO:0000256" key="2">
    <source>
        <dbReference type="ARBA" id="ARBA00022448"/>
    </source>
</evidence>